<name>A0A9W6QAS2_9ACTN</name>
<dbReference type="Gene3D" id="1.10.287.1060">
    <property type="entry name" value="ESAT-6-like"/>
    <property type="match status" value="1"/>
</dbReference>
<evidence type="ECO:0000313" key="3">
    <source>
        <dbReference type="EMBL" id="GLW72809.1"/>
    </source>
</evidence>
<evidence type="ECO:0000256" key="1">
    <source>
        <dbReference type="SAM" id="MobiDB-lite"/>
    </source>
</evidence>
<feature type="region of interest" description="Disordered" evidence="1">
    <location>
        <begin position="130"/>
        <end position="152"/>
    </location>
</feature>
<sequence>MSATSTASTASPTGTAGATSGDFALLCRFDPAALREAAAGWRRLSAAAEEAHQQHRLRVDGPLRGHWQGADADGAFRTMAGTERQLDVVRVEAASAALALETVAERMDQARTDLSNALRRADEWRLPVAEDGTVGLPAQSPADRHDPDARARQQQDLLLRAQLQQRVDTALAAAREASDRGARALGELGANVLTRPRLFGSLRECAADARLVAADLGLATPYVPDNGDPARSAAWWRSLTPEQQQSLLALHPELVGPLDGLPATVRDRANRLVLAQRLDGLEEGNARGSGLTYEQWGSLQSGLRALAERLDGGGGERGEQPLLLLALDPDGDGRAVVASGDPDTADHTAVLVPGTGTTLHQVPGQLDRVGLLRDAAQQAAGPGQRVAVVSWLGYDAPEADGSVLTTDRAEAGAADLRRFTGGLRVAGDGHRSHLTVIGHSYGTTTVGAAAAGGAGLQADDIVAVASPGMAAEHAADLHLDPTHVWAGTARDDGVSLATGTTLGPDPTLPAFGARSFGIDTSGHSGYWDPGSESLANQGRIIAGRTPHPSGPH</sequence>
<dbReference type="EMBL" id="BSSA01000020">
    <property type="protein sequence ID" value="GLW72809.1"/>
    <property type="molecule type" value="Genomic_DNA"/>
</dbReference>
<gene>
    <name evidence="3" type="ORF">Kpho02_51080</name>
</gene>
<dbReference type="AlphaFoldDB" id="A0A9W6QAS2"/>
<feature type="compositionally biased region" description="Basic and acidic residues" evidence="1">
    <location>
        <begin position="142"/>
        <end position="152"/>
    </location>
</feature>
<organism evidence="3 4">
    <name type="scientific">Kitasatospora phosalacinea</name>
    <dbReference type="NCBI Taxonomy" id="2065"/>
    <lineage>
        <taxon>Bacteria</taxon>
        <taxon>Bacillati</taxon>
        <taxon>Actinomycetota</taxon>
        <taxon>Actinomycetes</taxon>
        <taxon>Kitasatosporales</taxon>
        <taxon>Streptomycetaceae</taxon>
        <taxon>Kitasatospora</taxon>
    </lineage>
</organism>
<accession>A0A9W6QAS2</accession>
<protein>
    <recommendedName>
        <fullName evidence="2">DUF1023 domain-containing protein</fullName>
    </recommendedName>
</protein>
<evidence type="ECO:0000259" key="2">
    <source>
        <dbReference type="Pfam" id="PF06259"/>
    </source>
</evidence>
<dbReference type="SUPFAM" id="SSF53474">
    <property type="entry name" value="alpha/beta-Hydrolases"/>
    <property type="match status" value="1"/>
</dbReference>
<evidence type="ECO:0000313" key="4">
    <source>
        <dbReference type="Proteomes" id="UP001165041"/>
    </source>
</evidence>
<dbReference type="RefSeq" id="WP_285738487.1">
    <property type="nucleotide sequence ID" value="NZ_BSSA01000020.1"/>
</dbReference>
<dbReference type="InterPro" id="IPR010427">
    <property type="entry name" value="DUF1023"/>
</dbReference>
<proteinExistence type="predicted"/>
<dbReference type="InterPro" id="IPR029058">
    <property type="entry name" value="AB_hydrolase_fold"/>
</dbReference>
<dbReference type="Proteomes" id="UP001165041">
    <property type="component" value="Unassembled WGS sequence"/>
</dbReference>
<feature type="domain" description="DUF1023" evidence="2">
    <location>
        <begin position="328"/>
        <end position="495"/>
    </location>
</feature>
<comment type="caution">
    <text evidence="3">The sequence shown here is derived from an EMBL/GenBank/DDBJ whole genome shotgun (WGS) entry which is preliminary data.</text>
</comment>
<reference evidence="3" key="1">
    <citation type="submission" date="2023-02" db="EMBL/GenBank/DDBJ databases">
        <title>Kitasatospora phosalacinea NBRC 14627.</title>
        <authorList>
            <person name="Ichikawa N."/>
            <person name="Sato H."/>
            <person name="Tonouchi N."/>
        </authorList>
    </citation>
    <scope>NUCLEOTIDE SEQUENCE</scope>
    <source>
        <strain evidence="3">NBRC 14627</strain>
    </source>
</reference>
<dbReference type="Pfam" id="PF06259">
    <property type="entry name" value="Abhydrolase_8"/>
    <property type="match status" value="1"/>
</dbReference>